<dbReference type="EMBL" id="DVFZ01000072">
    <property type="protein sequence ID" value="HIQ82921.1"/>
    <property type="molecule type" value="Genomic_DNA"/>
</dbReference>
<dbReference type="Proteomes" id="UP000824260">
    <property type="component" value="Unassembled WGS sequence"/>
</dbReference>
<dbReference type="Gene3D" id="2.40.30.200">
    <property type="match status" value="1"/>
</dbReference>
<proteinExistence type="predicted"/>
<reference evidence="1" key="2">
    <citation type="journal article" date="2021" name="PeerJ">
        <title>Extensive microbial diversity within the chicken gut microbiome revealed by metagenomics and culture.</title>
        <authorList>
            <person name="Gilroy R."/>
            <person name="Ravi A."/>
            <person name="Getino M."/>
            <person name="Pursley I."/>
            <person name="Horton D.L."/>
            <person name="Alikhan N.F."/>
            <person name="Baker D."/>
            <person name="Gharbi K."/>
            <person name="Hall N."/>
            <person name="Watson M."/>
            <person name="Adriaenssens E.M."/>
            <person name="Foster-Nyarko E."/>
            <person name="Jarju S."/>
            <person name="Secka A."/>
            <person name="Antonio M."/>
            <person name="Oren A."/>
            <person name="Chaudhuri R.R."/>
            <person name="La Ragione R."/>
            <person name="Hildebrand F."/>
            <person name="Pallen M.J."/>
        </authorList>
    </citation>
    <scope>NUCLEOTIDE SEQUENCE</scope>
    <source>
        <strain evidence="1">ChiSjej6B24-2974</strain>
    </source>
</reference>
<evidence type="ECO:0000313" key="1">
    <source>
        <dbReference type="EMBL" id="HIQ82921.1"/>
    </source>
</evidence>
<evidence type="ECO:0000313" key="2">
    <source>
        <dbReference type="Proteomes" id="UP000824260"/>
    </source>
</evidence>
<organism evidence="1 2">
    <name type="scientific">Candidatus Pullichristensenella stercorigallinarum</name>
    <dbReference type="NCBI Taxonomy" id="2840909"/>
    <lineage>
        <taxon>Bacteria</taxon>
        <taxon>Bacillati</taxon>
        <taxon>Bacillota</taxon>
        <taxon>Clostridia</taxon>
        <taxon>Candidatus Pullichristensenella</taxon>
    </lineage>
</organism>
<accession>A0A9D0ZNW6</accession>
<protein>
    <recommendedName>
        <fullName evidence="3">Phage tail protein</fullName>
    </recommendedName>
</protein>
<dbReference type="AlphaFoldDB" id="A0A9D0ZNW6"/>
<evidence type="ECO:0008006" key="3">
    <source>
        <dbReference type="Google" id="ProtNLM"/>
    </source>
</evidence>
<reference evidence="1" key="1">
    <citation type="submission" date="2020-10" db="EMBL/GenBank/DDBJ databases">
        <authorList>
            <person name="Gilroy R."/>
        </authorList>
    </citation>
    <scope>NUCLEOTIDE SEQUENCE</scope>
    <source>
        <strain evidence="1">ChiSjej6B24-2974</strain>
    </source>
</reference>
<gene>
    <name evidence="1" type="ORF">IAA52_07430</name>
</gene>
<sequence>MKKLESVWFEFAGARNTAKGVRLLSLPERGHPAERGELVQAAGRDGFLWAADGGYEPLTVRVQCQTGDDADVSAIGAWLRGAGALRFSDDPQRFYRARIRRGFSYTEAVRRFVNRNFTAVFDCQPFRYHVEAEGGGDAEITASPHTLTNPGTYKSAPRIKVEGAGDVVLAIGTQVVEIEGLEDGIIIDSELGDCFNLTESALLNGKVTLMDDGFPTLAPGANIISWTGNVTKVTVTPRWRDL</sequence>
<name>A0A9D0ZNW6_9FIRM</name>
<comment type="caution">
    <text evidence="1">The sequence shown here is derived from an EMBL/GenBank/DDBJ whole genome shotgun (WGS) entry which is preliminary data.</text>
</comment>